<gene>
    <name evidence="1" type="ORF">LCGC14_1937020</name>
</gene>
<reference evidence="1" key="1">
    <citation type="journal article" date="2015" name="Nature">
        <title>Complex archaea that bridge the gap between prokaryotes and eukaryotes.</title>
        <authorList>
            <person name="Spang A."/>
            <person name="Saw J.H."/>
            <person name="Jorgensen S.L."/>
            <person name="Zaremba-Niedzwiedzka K."/>
            <person name="Martijn J."/>
            <person name="Lind A.E."/>
            <person name="van Eijk R."/>
            <person name="Schleper C."/>
            <person name="Guy L."/>
            <person name="Ettema T.J."/>
        </authorList>
    </citation>
    <scope>NUCLEOTIDE SEQUENCE</scope>
</reference>
<proteinExistence type="predicted"/>
<dbReference type="EMBL" id="LAZR01020899">
    <property type="protein sequence ID" value="KKL87204.1"/>
    <property type="molecule type" value="Genomic_DNA"/>
</dbReference>
<organism evidence="1">
    <name type="scientific">marine sediment metagenome</name>
    <dbReference type="NCBI Taxonomy" id="412755"/>
    <lineage>
        <taxon>unclassified sequences</taxon>
        <taxon>metagenomes</taxon>
        <taxon>ecological metagenomes</taxon>
    </lineage>
</organism>
<evidence type="ECO:0000313" key="1">
    <source>
        <dbReference type="EMBL" id="KKL87204.1"/>
    </source>
</evidence>
<accession>A0A0F9FLB7</accession>
<name>A0A0F9FLB7_9ZZZZ</name>
<protein>
    <submittedName>
        <fullName evidence="1">Uncharacterized protein</fullName>
    </submittedName>
</protein>
<sequence>MAQMRRVEFPKIILNATKVDREGNPILDDKKRPIREPVKAQALHAMALASAGGAAGYDGLRKHLPISAAIEKAKDGFVLLDEGQWVLLTSALETFKPWPWYHEDVLRVIDAAKNAEKVDVEVKEQGPNRRQRRSKKG</sequence>
<dbReference type="AlphaFoldDB" id="A0A0F9FLB7"/>
<comment type="caution">
    <text evidence="1">The sequence shown here is derived from an EMBL/GenBank/DDBJ whole genome shotgun (WGS) entry which is preliminary data.</text>
</comment>